<comment type="caution">
    <text evidence="1">The sequence shown here is derived from an EMBL/GenBank/DDBJ whole genome shotgun (WGS) entry which is preliminary data.</text>
</comment>
<dbReference type="InterPro" id="IPR035426">
    <property type="entry name" value="Gemin2/Brr1"/>
</dbReference>
<sequence length="268" mass="30894">MDNAVTRRRNGSVRMMASDVPLVRVEDYLASVREEEGLLPTVIFASARKCRTGNSGRTAAQFERLRKISVEAMESDTRFLLKNNELDFFKHMKARVGSSMRQAKSHHHCALLNYCYNLLPVEISRRLTGNFLPSLGDEQWVRIFSSEAPDVMSMARAGISFSTVQQILHYLANYICEDRGRNIHEQSSMWLFVILVLLDDLHAMQESVAYELQRLKRAFARHVPSMIDSLAIYDTDSEDDQVERERAEMAISGYVLNICIIRQHFKQW</sequence>
<accession>A0A9W5TBQ6</accession>
<proteinExistence type="predicted"/>
<organism evidence="1 2">
    <name type="scientific">Babesia ovis</name>
    <dbReference type="NCBI Taxonomy" id="5869"/>
    <lineage>
        <taxon>Eukaryota</taxon>
        <taxon>Sar</taxon>
        <taxon>Alveolata</taxon>
        <taxon>Apicomplexa</taxon>
        <taxon>Aconoidasida</taxon>
        <taxon>Piroplasmida</taxon>
        <taxon>Babesiidae</taxon>
        <taxon>Babesia</taxon>
    </lineage>
</organism>
<protein>
    <submittedName>
        <fullName evidence="1">Survival of motor neuron interacting protein, putative</fullName>
    </submittedName>
</protein>
<dbReference type="EMBL" id="BLIY01000017">
    <property type="protein sequence ID" value="GFE54893.1"/>
    <property type="molecule type" value="Genomic_DNA"/>
</dbReference>
<dbReference type="GO" id="GO:0000387">
    <property type="term" value="P:spliceosomal snRNP assembly"/>
    <property type="evidence" value="ECO:0007669"/>
    <property type="project" value="InterPro"/>
</dbReference>
<reference evidence="1" key="1">
    <citation type="submission" date="2019-12" db="EMBL/GenBank/DDBJ databases">
        <title>Genome sequence of Babesia ovis.</title>
        <authorList>
            <person name="Yamagishi J."/>
            <person name="Sevinc F."/>
            <person name="Xuan X."/>
        </authorList>
    </citation>
    <scope>NUCLEOTIDE SEQUENCE</scope>
    <source>
        <strain evidence="1">Selcuk</strain>
    </source>
</reference>
<name>A0A9W5TBQ6_BABOV</name>
<keyword evidence="2" id="KW-1185">Reference proteome</keyword>
<dbReference type="OrthoDB" id="364489at2759"/>
<evidence type="ECO:0000313" key="1">
    <source>
        <dbReference type="EMBL" id="GFE54893.1"/>
    </source>
</evidence>
<dbReference type="AlphaFoldDB" id="A0A9W5TBQ6"/>
<dbReference type="Gene3D" id="1.20.58.1070">
    <property type="match status" value="1"/>
</dbReference>
<evidence type="ECO:0000313" key="2">
    <source>
        <dbReference type="Proteomes" id="UP001057455"/>
    </source>
</evidence>
<dbReference type="Pfam" id="PF04938">
    <property type="entry name" value="SIP1"/>
    <property type="match status" value="1"/>
</dbReference>
<dbReference type="Proteomes" id="UP001057455">
    <property type="component" value="Unassembled WGS sequence"/>
</dbReference>
<gene>
    <name evidence="1" type="ORF">BaOVIS_022970</name>
</gene>